<evidence type="ECO:0000259" key="4">
    <source>
        <dbReference type="PROSITE" id="PS51089"/>
    </source>
</evidence>
<dbReference type="AlphaFoldDB" id="A0A2P2MLN3"/>
<dbReference type="GO" id="GO:0007015">
    <property type="term" value="P:actin filament organization"/>
    <property type="evidence" value="ECO:0007669"/>
    <property type="project" value="UniProtKB-ARBA"/>
</dbReference>
<dbReference type="PROSITE" id="PS51089">
    <property type="entry name" value="HP"/>
    <property type="match status" value="1"/>
</dbReference>
<proteinExistence type="predicted"/>
<dbReference type="SMART" id="SM00262">
    <property type="entry name" value="GEL"/>
    <property type="match status" value="1"/>
</dbReference>
<dbReference type="SMART" id="SM00153">
    <property type="entry name" value="VHP"/>
    <property type="match status" value="1"/>
</dbReference>
<dbReference type="Pfam" id="PF02209">
    <property type="entry name" value="VHP"/>
    <property type="match status" value="1"/>
</dbReference>
<dbReference type="SUPFAM" id="SSF55753">
    <property type="entry name" value="Actin depolymerizing proteins"/>
    <property type="match status" value="1"/>
</dbReference>
<accession>A0A2P2MLN3</accession>
<dbReference type="CDD" id="cd11291">
    <property type="entry name" value="gelsolin_S6_like"/>
    <property type="match status" value="1"/>
</dbReference>
<dbReference type="InterPro" id="IPR029006">
    <property type="entry name" value="ADF-H/Gelsolin-like_dom_sf"/>
</dbReference>
<dbReference type="SUPFAM" id="SSF47050">
    <property type="entry name" value="VHP, Villin headpiece domain"/>
    <property type="match status" value="1"/>
</dbReference>
<dbReference type="Pfam" id="PF00626">
    <property type="entry name" value="Gelsolin"/>
    <property type="match status" value="1"/>
</dbReference>
<dbReference type="Gene3D" id="3.40.20.10">
    <property type="entry name" value="Severin"/>
    <property type="match status" value="1"/>
</dbReference>
<name>A0A2P2MLN3_RHIMU</name>
<keyword evidence="1" id="KW-0117">Actin capping</keyword>
<evidence type="ECO:0000313" key="5">
    <source>
        <dbReference type="EMBL" id="MBX31135.1"/>
    </source>
</evidence>
<reference evidence="5" key="1">
    <citation type="submission" date="2018-02" db="EMBL/GenBank/DDBJ databases">
        <title>Rhizophora mucronata_Transcriptome.</title>
        <authorList>
            <person name="Meera S.P."/>
            <person name="Sreeshan A."/>
            <person name="Augustine A."/>
        </authorList>
    </citation>
    <scope>NUCLEOTIDE SEQUENCE</scope>
    <source>
        <tissue evidence="5">Leaf</tissue>
    </source>
</reference>
<feature type="compositionally biased region" description="Low complexity" evidence="3">
    <location>
        <begin position="202"/>
        <end position="220"/>
    </location>
</feature>
<feature type="domain" description="HP" evidence="4">
    <location>
        <begin position="318"/>
        <end position="383"/>
    </location>
</feature>
<dbReference type="GO" id="GO:0051015">
    <property type="term" value="F:actin filament binding"/>
    <property type="evidence" value="ECO:0007669"/>
    <property type="project" value="InterPro"/>
</dbReference>
<dbReference type="PRINTS" id="PR00597">
    <property type="entry name" value="GELSOLIN"/>
</dbReference>
<dbReference type="Gene3D" id="1.10.950.10">
    <property type="entry name" value="Villin headpiece domain"/>
    <property type="match status" value="1"/>
</dbReference>
<feature type="compositionally biased region" description="Polar residues" evidence="3">
    <location>
        <begin position="309"/>
        <end position="325"/>
    </location>
</feature>
<dbReference type="InterPro" id="IPR007122">
    <property type="entry name" value="Villin/Gelsolin"/>
</dbReference>
<sequence length="383" mass="41742">MITLLPCGCRKISGEFQTLNVIAHPSNRDILICFLYSVEQVEEVYNFSQDDLLTEDILVLDTHAEVFVWVGHCADPKEKQNAFDIGWRYIEMAASLEGLSSNVPLYKVTEGNEPSFFTTYFSWDPAKASVQGNSFQKKVALLFGVGHYAVEERSNGNQGGGPTQRASAIAALSSAFNSSHEKTHLSPDRSNGSSQGGPTQRASALAALSSAFNSSSGSKATPPRPSGMNQGSQRAAAVAALSSVLTAEKKRTPEVSPSHSPPSEPYLPAEGKSETSEAEGSEEVSEVKDREEVASVSESIGEESEPKQGAQQDENASGSSQSTFSYDRLKAHSENPVTGIDFKRREAYLSEEEFQTVFGLTKEAFYKLPRWKQDMQKKKLDLF</sequence>
<dbReference type="InterPro" id="IPR036886">
    <property type="entry name" value="Villin_headpiece_dom_sf"/>
</dbReference>
<dbReference type="GO" id="GO:0051014">
    <property type="term" value="P:actin filament severing"/>
    <property type="evidence" value="ECO:0007669"/>
    <property type="project" value="TreeGrafter"/>
</dbReference>
<dbReference type="InterPro" id="IPR007123">
    <property type="entry name" value="Gelsolin-like_dom"/>
</dbReference>
<dbReference type="PANTHER" id="PTHR11977:SF51">
    <property type="entry name" value="PROTEIN FLIGHTLESS-1 HOMOLOG"/>
    <property type="match status" value="1"/>
</dbReference>
<keyword evidence="2" id="KW-0677">Repeat</keyword>
<feature type="region of interest" description="Disordered" evidence="3">
    <location>
        <begin position="177"/>
        <end position="331"/>
    </location>
</feature>
<feature type="compositionally biased region" description="Low complexity" evidence="3">
    <location>
        <begin position="235"/>
        <end position="245"/>
    </location>
</feature>
<evidence type="ECO:0000256" key="2">
    <source>
        <dbReference type="ARBA" id="ARBA00022737"/>
    </source>
</evidence>
<organism evidence="5">
    <name type="scientific">Rhizophora mucronata</name>
    <name type="common">Asiatic mangrove</name>
    <dbReference type="NCBI Taxonomy" id="61149"/>
    <lineage>
        <taxon>Eukaryota</taxon>
        <taxon>Viridiplantae</taxon>
        <taxon>Streptophyta</taxon>
        <taxon>Embryophyta</taxon>
        <taxon>Tracheophyta</taxon>
        <taxon>Spermatophyta</taxon>
        <taxon>Magnoliopsida</taxon>
        <taxon>eudicotyledons</taxon>
        <taxon>Gunneridae</taxon>
        <taxon>Pentapetalae</taxon>
        <taxon>rosids</taxon>
        <taxon>fabids</taxon>
        <taxon>Malpighiales</taxon>
        <taxon>Rhizophoraceae</taxon>
        <taxon>Rhizophora</taxon>
    </lineage>
</organism>
<evidence type="ECO:0000256" key="3">
    <source>
        <dbReference type="SAM" id="MobiDB-lite"/>
    </source>
</evidence>
<dbReference type="InterPro" id="IPR003128">
    <property type="entry name" value="Villin_headpiece"/>
</dbReference>
<dbReference type="PANTHER" id="PTHR11977">
    <property type="entry name" value="VILLIN"/>
    <property type="match status" value="1"/>
</dbReference>
<dbReference type="GO" id="GO:0051693">
    <property type="term" value="P:actin filament capping"/>
    <property type="evidence" value="ECO:0007669"/>
    <property type="project" value="UniProtKB-KW"/>
</dbReference>
<protein>
    <submittedName>
        <fullName evidence="5">Villin 2 family protein</fullName>
    </submittedName>
</protein>
<dbReference type="EMBL" id="GGEC01050651">
    <property type="protein sequence ID" value="MBX31135.1"/>
    <property type="molecule type" value="Transcribed_RNA"/>
</dbReference>
<feature type="compositionally biased region" description="Polar residues" evidence="3">
    <location>
        <begin position="188"/>
        <end position="201"/>
    </location>
</feature>
<evidence type="ECO:0000256" key="1">
    <source>
        <dbReference type="ARBA" id="ARBA00022467"/>
    </source>
</evidence>